<proteinExistence type="predicted"/>
<dbReference type="RefSeq" id="WP_168089660.1">
    <property type="nucleotide sequence ID" value="NZ_JAAVJC010000218.1"/>
</dbReference>
<sequence length="781" mass="87831">MSAEDRQDIRLPGGRWRLWEQFSLRGPGFPVDGVKELAPEELALHAEKFDHTHPLTGPDWDTFETTFADTAAQTARKLQTFAATDDFTTALAWQNRTVLRTGIRPFLDRTPTPTNRSSMPRQREELVAHYRQRFCVKNDTIGFFGPVGWGTINPTTTGIHTHHGTGLTDHTTTFFSSWSIDALAKTLTTHPGLMDWIPPRRTPFARITHHHDHTTVTIPGRPPKTVPPHLTPLLTHINGTTTPHQLAETTHTPLDHTRQHLTELARHRWITWRLDIPSGPHPEQQLRTILNRINDPHLRNHALTHLNTLEDQRTTVHNADRNPHHLTQALHTLETHFTDITHTASQRNKSTRTAPNRSLLYTDTRRSTTATIGHTILDAMAPLGPLLDSAAWLMAELATVVRREADEVFDQLAASVDGEVDLGAFWLACMPVLHGGARSAAEEVAAEFRRRWAHLLPLPTGARRVRIDGSDLAAGVAAEFPAAAPGWTAARYVSPDVLVVADSTGAVARGDFSLVLGEMHLATNTMAASLFVSQHPDPAELFTLTDRDHPAPRLLPMLPKEHSSRLSVRVQNVLVRPEDYLVALRDQTADPYRPRTVLSADASVVRRGGRLLTVLPDGAEFDVLDVFGHVLTTLAMDLFRLFPDADHVPRVTIDRMTVQRESWRFTGDDLDFADEKNEARRWIRARNWRTRHDLPRYAFIVSPTEPRPFYVDFEAPVYINILAKAARRLARNNPGATLTLTEMLPTPDQTWLTDEHHNTYTSELRFVAVDQEHVQGGVPSW</sequence>
<feature type="domain" description="Lantibiotic dehydratase N-terminal" evidence="1">
    <location>
        <begin position="460"/>
        <end position="722"/>
    </location>
</feature>
<reference evidence="2 3" key="1">
    <citation type="submission" date="2020-03" db="EMBL/GenBank/DDBJ databases">
        <title>Draft genome of Streptomyces sp. ventii, isolated from the Axial Seamount in the Pacific Ocean, and resequencing of the two type strains Streptomyces lonarensis strain NCL 716 and Streptomyces bohaiensis strain 11A07.</title>
        <authorList>
            <person name="Loughran R.M."/>
            <person name="Pfannmuller K.M."/>
            <person name="Wasson B.J."/>
            <person name="Deadmond M.C."/>
            <person name="Paddock B.E."/>
            <person name="Koyack M.J."/>
            <person name="Gallegos D.A."/>
            <person name="Mitchell E.A."/>
            <person name="Ushijima B."/>
            <person name="Saw J.H."/>
            <person name="Mcphail K.L."/>
            <person name="Videau P."/>
        </authorList>
    </citation>
    <scope>NUCLEOTIDE SEQUENCE [LARGE SCALE GENOMIC DNA]</scope>
    <source>
        <strain evidence="2 3">11A07</strain>
    </source>
</reference>
<protein>
    <submittedName>
        <fullName evidence="2">Lantibiotic dehydratase</fullName>
    </submittedName>
</protein>
<dbReference type="InterPro" id="IPR006827">
    <property type="entry name" value="Lant_deHydtase_N"/>
</dbReference>
<evidence type="ECO:0000259" key="1">
    <source>
        <dbReference type="Pfam" id="PF04738"/>
    </source>
</evidence>
<name>A0ABX1CCZ0_9ACTN</name>
<accession>A0ABX1CCZ0</accession>
<evidence type="ECO:0000313" key="3">
    <source>
        <dbReference type="Proteomes" id="UP000727056"/>
    </source>
</evidence>
<feature type="domain" description="Lantibiotic dehydratase N-terminal" evidence="1">
    <location>
        <begin position="86"/>
        <end position="380"/>
    </location>
</feature>
<dbReference type="Proteomes" id="UP000727056">
    <property type="component" value="Unassembled WGS sequence"/>
</dbReference>
<keyword evidence="3" id="KW-1185">Reference proteome</keyword>
<dbReference type="Pfam" id="PF04738">
    <property type="entry name" value="Lant_dehydr_N"/>
    <property type="match status" value="2"/>
</dbReference>
<comment type="caution">
    <text evidence="2">The sequence shown here is derived from an EMBL/GenBank/DDBJ whole genome shotgun (WGS) entry which is preliminary data.</text>
</comment>
<organism evidence="2 3">
    <name type="scientific">Streptomyces bohaiensis</name>
    <dbReference type="NCBI Taxonomy" id="1431344"/>
    <lineage>
        <taxon>Bacteria</taxon>
        <taxon>Bacillati</taxon>
        <taxon>Actinomycetota</taxon>
        <taxon>Actinomycetes</taxon>
        <taxon>Kitasatosporales</taxon>
        <taxon>Streptomycetaceae</taxon>
        <taxon>Streptomyces</taxon>
    </lineage>
</organism>
<dbReference type="EMBL" id="JAAVJC010000218">
    <property type="protein sequence ID" value="NJQ16956.1"/>
    <property type="molecule type" value="Genomic_DNA"/>
</dbReference>
<evidence type="ECO:0000313" key="2">
    <source>
        <dbReference type="EMBL" id="NJQ16956.1"/>
    </source>
</evidence>
<gene>
    <name evidence="2" type="ORF">HCN52_18945</name>
</gene>